<evidence type="ECO:0000313" key="2">
    <source>
        <dbReference type="EMBL" id="TMI73164.1"/>
    </source>
</evidence>
<evidence type="ECO:0000313" key="3">
    <source>
        <dbReference type="Proteomes" id="UP000318834"/>
    </source>
</evidence>
<proteinExistence type="predicted"/>
<gene>
    <name evidence="2" type="ORF">E6H05_10030</name>
</gene>
<protein>
    <submittedName>
        <fullName evidence="2">Uncharacterized protein</fullName>
    </submittedName>
</protein>
<sequence>MTRKPFEIVAECVMAGLPTGADIGRIREQIETARRSKPEVVRAAVNPPAIHRDIQYVLQTRFVVWAEDNARAVQVVEALMKDAGVSYQSVFPSGRALAEADVPAPPKTAKPKRAASTRRAPATKRRPQMKKSRRTR</sequence>
<evidence type="ECO:0000256" key="1">
    <source>
        <dbReference type="SAM" id="MobiDB-lite"/>
    </source>
</evidence>
<dbReference type="Proteomes" id="UP000318834">
    <property type="component" value="Unassembled WGS sequence"/>
</dbReference>
<feature type="region of interest" description="Disordered" evidence="1">
    <location>
        <begin position="97"/>
        <end position="136"/>
    </location>
</feature>
<accession>A0A537IPA6</accession>
<comment type="caution">
    <text evidence="2">The sequence shown here is derived from an EMBL/GenBank/DDBJ whole genome shotgun (WGS) entry which is preliminary data.</text>
</comment>
<name>A0A537IPA6_9BACT</name>
<dbReference type="AlphaFoldDB" id="A0A537IPA6"/>
<reference evidence="2 3" key="1">
    <citation type="journal article" date="2019" name="Nat. Microbiol.">
        <title>Mediterranean grassland soil C-N compound turnover is dependent on rainfall and depth, and is mediated by genomically divergent microorganisms.</title>
        <authorList>
            <person name="Diamond S."/>
            <person name="Andeer P.F."/>
            <person name="Li Z."/>
            <person name="Crits-Christoph A."/>
            <person name="Burstein D."/>
            <person name="Anantharaman K."/>
            <person name="Lane K.R."/>
            <person name="Thomas B.C."/>
            <person name="Pan C."/>
            <person name="Northen T.R."/>
            <person name="Banfield J.F."/>
        </authorList>
    </citation>
    <scope>NUCLEOTIDE SEQUENCE [LARGE SCALE GENOMIC DNA]</scope>
    <source>
        <strain evidence="2">NP_8</strain>
    </source>
</reference>
<organism evidence="2 3">
    <name type="scientific">Candidatus Segetimicrobium genomatis</name>
    <dbReference type="NCBI Taxonomy" id="2569760"/>
    <lineage>
        <taxon>Bacteria</taxon>
        <taxon>Bacillati</taxon>
        <taxon>Candidatus Sysuimicrobiota</taxon>
        <taxon>Candidatus Sysuimicrobiia</taxon>
        <taxon>Candidatus Sysuimicrobiales</taxon>
        <taxon>Candidatus Segetimicrobiaceae</taxon>
        <taxon>Candidatus Segetimicrobium</taxon>
    </lineage>
</organism>
<dbReference type="EMBL" id="VBAP01000074">
    <property type="protein sequence ID" value="TMI73164.1"/>
    <property type="molecule type" value="Genomic_DNA"/>
</dbReference>
<feature type="compositionally biased region" description="Basic residues" evidence="1">
    <location>
        <begin position="109"/>
        <end position="136"/>
    </location>
</feature>